<evidence type="ECO:0000313" key="3">
    <source>
        <dbReference type="EMBL" id="MCW9706751.1"/>
    </source>
</evidence>
<dbReference type="GO" id="GO:0008168">
    <property type="term" value="F:methyltransferase activity"/>
    <property type="evidence" value="ECO:0007669"/>
    <property type="project" value="UniProtKB-KW"/>
</dbReference>
<gene>
    <name evidence="3" type="ORF">J6I44_07775</name>
</gene>
<feature type="domain" description="C-methyltransferase" evidence="2">
    <location>
        <begin position="253"/>
        <end position="411"/>
    </location>
</feature>
<keyword evidence="3" id="KW-0808">Transferase</keyword>
<dbReference type="Gene3D" id="3.40.50.150">
    <property type="entry name" value="Vaccinia Virus protein VP39"/>
    <property type="match status" value="1"/>
</dbReference>
<dbReference type="Gene3D" id="6.10.250.3100">
    <property type="match status" value="1"/>
</dbReference>
<dbReference type="InterPro" id="IPR013691">
    <property type="entry name" value="MeTrfase_14"/>
</dbReference>
<accession>A0ABT3PLF1</accession>
<sequence length="427" mass="48935">MRENNTLQDIECRNCGKELIHSFADLGATPLCNEIINPEELNRGQKEYPLHVYVCEECFLVQVGACVSPEVIYSDYSYFSSYSDSWLDHARRYVDTMIGLYNINPNSFVVEIASNDGYLLQYFKEKNIPHFGVEPSNTVAQAALNKGIPTEEVFFGKQTADSLREKYQEADLILGNNVLAHVPNIHDFVGGLEILLGDKGIMTFEFPHLMQLVENIQFDTIYHEHFFYYSLHAVQSIFKSHGFKIFDVQELNTHGGSIRIFVSRKTNTQRKISDNVKRILHDEKVKGYLNIEFYTTFNKNVQQLKRDLLSLLIQEKNKGKSIVGYGAPGKGNTLLNFCGIGTDFMDFTVDRNPHKQDHFLPGSLIPIYQPEKIMEAKPDYVFILPWNLKREIMNQTNYIGEWGGKFIIPIPYPRIMPAQKVKGVGVH</sequence>
<dbReference type="RefSeq" id="WP_265765484.1">
    <property type="nucleotide sequence ID" value="NZ_JAGGJA010000004.1"/>
</dbReference>
<evidence type="ECO:0000259" key="2">
    <source>
        <dbReference type="Pfam" id="PF08484"/>
    </source>
</evidence>
<keyword evidence="4" id="KW-1185">Reference proteome</keyword>
<dbReference type="Pfam" id="PF08421">
    <property type="entry name" value="Methyltransf_13"/>
    <property type="match status" value="1"/>
</dbReference>
<dbReference type="Gene3D" id="3.40.50.720">
    <property type="entry name" value="NAD(P)-binding Rossmann-like Domain"/>
    <property type="match status" value="1"/>
</dbReference>
<dbReference type="InterPro" id="IPR038576">
    <property type="entry name" value="Methyltransf_Zn-bd_dom_put_sf"/>
</dbReference>
<dbReference type="EMBL" id="JAGGJA010000004">
    <property type="protein sequence ID" value="MCW9706751.1"/>
    <property type="molecule type" value="Genomic_DNA"/>
</dbReference>
<dbReference type="Pfam" id="PF08484">
    <property type="entry name" value="Methyltransf_14"/>
    <property type="match status" value="1"/>
</dbReference>
<dbReference type="PANTHER" id="PTHR43861:SF5">
    <property type="entry name" value="BLL5978 PROTEIN"/>
    <property type="match status" value="1"/>
</dbReference>
<dbReference type="InterPro" id="IPR013630">
    <property type="entry name" value="Methyltransf_Zn-bd_dom_put"/>
</dbReference>
<dbReference type="PANTHER" id="PTHR43861">
    <property type="entry name" value="TRANS-ACONITATE 2-METHYLTRANSFERASE-RELATED"/>
    <property type="match status" value="1"/>
</dbReference>
<dbReference type="Pfam" id="PF13489">
    <property type="entry name" value="Methyltransf_23"/>
    <property type="match status" value="1"/>
</dbReference>
<comment type="caution">
    <text evidence="3">The sequence shown here is derived from an EMBL/GenBank/DDBJ whole genome shotgun (WGS) entry which is preliminary data.</text>
</comment>
<dbReference type="GO" id="GO:0032259">
    <property type="term" value="P:methylation"/>
    <property type="evidence" value="ECO:0007669"/>
    <property type="project" value="UniProtKB-KW"/>
</dbReference>
<evidence type="ECO:0000313" key="4">
    <source>
        <dbReference type="Proteomes" id="UP001207918"/>
    </source>
</evidence>
<evidence type="ECO:0000259" key="1">
    <source>
        <dbReference type="Pfam" id="PF08421"/>
    </source>
</evidence>
<dbReference type="SUPFAM" id="SSF53335">
    <property type="entry name" value="S-adenosyl-L-methionine-dependent methyltransferases"/>
    <property type="match status" value="1"/>
</dbReference>
<dbReference type="InterPro" id="IPR029063">
    <property type="entry name" value="SAM-dependent_MTases_sf"/>
</dbReference>
<name>A0ABT3PLF1_9BACT</name>
<organism evidence="3 4">
    <name type="scientific">Fodinibius salsisoli</name>
    <dbReference type="NCBI Taxonomy" id="2820877"/>
    <lineage>
        <taxon>Bacteria</taxon>
        <taxon>Pseudomonadati</taxon>
        <taxon>Balneolota</taxon>
        <taxon>Balneolia</taxon>
        <taxon>Balneolales</taxon>
        <taxon>Balneolaceae</taxon>
        <taxon>Fodinibius</taxon>
    </lineage>
</organism>
<protein>
    <submittedName>
        <fullName evidence="3">Methyltransferase domain-containing protein</fullName>
    </submittedName>
</protein>
<dbReference type="Gene3D" id="6.20.50.110">
    <property type="entry name" value="Methyltransferase, zinc-binding domain"/>
    <property type="match status" value="1"/>
</dbReference>
<dbReference type="Proteomes" id="UP001207918">
    <property type="component" value="Unassembled WGS sequence"/>
</dbReference>
<keyword evidence="3" id="KW-0489">Methyltransferase</keyword>
<reference evidence="3 4" key="1">
    <citation type="submission" date="2021-03" db="EMBL/GenBank/DDBJ databases">
        <title>Aliifodinibius sp. nov., a new bacterium isolated from saline soil.</title>
        <authorList>
            <person name="Galisteo C."/>
            <person name="De La Haba R."/>
            <person name="Sanchez-Porro C."/>
            <person name="Ventosa A."/>
        </authorList>
    </citation>
    <scope>NUCLEOTIDE SEQUENCE [LARGE SCALE GENOMIC DNA]</scope>
    <source>
        <strain evidence="3 4">1BSP15-2V2</strain>
    </source>
</reference>
<feature type="domain" description="Methyltransferase putative zinc binding" evidence="1">
    <location>
        <begin position="12"/>
        <end position="73"/>
    </location>
</feature>
<proteinExistence type="predicted"/>